<dbReference type="OrthoDB" id="10009520at2759"/>
<dbReference type="AlphaFoldDB" id="A0A9P4MRK0"/>
<sequence length="92" mass="9960">MASCAIANGHHQPSYVDDEIAALTLQLEEIDLISSEDKGKYHSGSLPDTQIPFVSLHAEIQAHIAYLNDLKLAHSIAYAVDTDAQAIADAMR</sequence>
<comment type="caution">
    <text evidence="1">The sequence shown here is derived from an EMBL/GenBank/DDBJ whole genome shotgun (WGS) entry which is preliminary data.</text>
</comment>
<evidence type="ECO:0000313" key="1">
    <source>
        <dbReference type="EMBL" id="KAF2197063.1"/>
    </source>
</evidence>
<dbReference type="EMBL" id="ML994283">
    <property type="protein sequence ID" value="KAF2197063.1"/>
    <property type="molecule type" value="Genomic_DNA"/>
</dbReference>
<evidence type="ECO:0000313" key="2">
    <source>
        <dbReference type="Proteomes" id="UP000799536"/>
    </source>
</evidence>
<feature type="non-terminal residue" evidence="1">
    <location>
        <position position="92"/>
    </location>
</feature>
<reference evidence="1" key="1">
    <citation type="journal article" date="2020" name="Stud. Mycol.">
        <title>101 Dothideomycetes genomes: a test case for predicting lifestyles and emergence of pathogens.</title>
        <authorList>
            <person name="Haridas S."/>
            <person name="Albert R."/>
            <person name="Binder M."/>
            <person name="Bloem J."/>
            <person name="Labutti K."/>
            <person name="Salamov A."/>
            <person name="Andreopoulos B."/>
            <person name="Baker S."/>
            <person name="Barry K."/>
            <person name="Bills G."/>
            <person name="Bluhm B."/>
            <person name="Cannon C."/>
            <person name="Castanera R."/>
            <person name="Culley D."/>
            <person name="Daum C."/>
            <person name="Ezra D."/>
            <person name="Gonzalez J."/>
            <person name="Henrissat B."/>
            <person name="Kuo A."/>
            <person name="Liang C."/>
            <person name="Lipzen A."/>
            <person name="Lutzoni F."/>
            <person name="Magnuson J."/>
            <person name="Mondo S."/>
            <person name="Nolan M."/>
            <person name="Ohm R."/>
            <person name="Pangilinan J."/>
            <person name="Park H.-J."/>
            <person name="Ramirez L."/>
            <person name="Alfaro M."/>
            <person name="Sun H."/>
            <person name="Tritt A."/>
            <person name="Yoshinaga Y."/>
            <person name="Zwiers L.-H."/>
            <person name="Turgeon B."/>
            <person name="Goodwin S."/>
            <person name="Spatafora J."/>
            <person name="Crous P."/>
            <person name="Grigoriev I."/>
        </authorList>
    </citation>
    <scope>NUCLEOTIDE SEQUENCE</scope>
    <source>
        <strain evidence="1">ATCC 74209</strain>
    </source>
</reference>
<proteinExistence type="predicted"/>
<keyword evidence="2" id="KW-1185">Reference proteome</keyword>
<dbReference type="Proteomes" id="UP000799536">
    <property type="component" value="Unassembled WGS sequence"/>
</dbReference>
<accession>A0A9P4MRK0</accession>
<organism evidence="1 2">
    <name type="scientific">Delitschia confertaspora ATCC 74209</name>
    <dbReference type="NCBI Taxonomy" id="1513339"/>
    <lineage>
        <taxon>Eukaryota</taxon>
        <taxon>Fungi</taxon>
        <taxon>Dikarya</taxon>
        <taxon>Ascomycota</taxon>
        <taxon>Pezizomycotina</taxon>
        <taxon>Dothideomycetes</taxon>
        <taxon>Pleosporomycetidae</taxon>
        <taxon>Pleosporales</taxon>
        <taxon>Delitschiaceae</taxon>
        <taxon>Delitschia</taxon>
    </lineage>
</organism>
<protein>
    <submittedName>
        <fullName evidence="1">Uncharacterized protein</fullName>
    </submittedName>
</protein>
<gene>
    <name evidence="1" type="ORF">GQ43DRAFT_381862</name>
</gene>
<name>A0A9P4MRK0_9PLEO</name>